<organism evidence="2 3">
    <name type="scientific">Phialocephala subalpina</name>
    <dbReference type="NCBI Taxonomy" id="576137"/>
    <lineage>
        <taxon>Eukaryota</taxon>
        <taxon>Fungi</taxon>
        <taxon>Dikarya</taxon>
        <taxon>Ascomycota</taxon>
        <taxon>Pezizomycotina</taxon>
        <taxon>Leotiomycetes</taxon>
        <taxon>Helotiales</taxon>
        <taxon>Mollisiaceae</taxon>
        <taxon>Phialocephala</taxon>
        <taxon>Phialocephala fortinii species complex</taxon>
    </lineage>
</organism>
<name>A0A1L7XJ76_9HELO</name>
<dbReference type="PANTHER" id="PTHR24148:SF73">
    <property type="entry name" value="HET DOMAIN PROTEIN (AFU_ORTHOLOGUE AFUA_8G01020)"/>
    <property type="match status" value="1"/>
</dbReference>
<dbReference type="Pfam" id="PF06985">
    <property type="entry name" value="HET"/>
    <property type="match status" value="1"/>
</dbReference>
<feature type="domain" description="Heterokaryon incompatibility" evidence="1">
    <location>
        <begin position="95"/>
        <end position="257"/>
    </location>
</feature>
<dbReference type="EMBL" id="FJOG01000029">
    <property type="protein sequence ID" value="CZR65100.1"/>
    <property type="molecule type" value="Genomic_DNA"/>
</dbReference>
<gene>
    <name evidence="2" type="ORF">PAC_15000</name>
</gene>
<evidence type="ECO:0000313" key="2">
    <source>
        <dbReference type="EMBL" id="CZR65100.1"/>
    </source>
</evidence>
<evidence type="ECO:0000259" key="1">
    <source>
        <dbReference type="Pfam" id="PF06985"/>
    </source>
</evidence>
<protein>
    <recommendedName>
        <fullName evidence="1">Heterokaryon incompatibility domain-containing protein</fullName>
    </recommendedName>
</protein>
<dbReference type="OrthoDB" id="3526006at2759"/>
<dbReference type="AlphaFoldDB" id="A0A1L7XJ76"/>
<dbReference type="PANTHER" id="PTHR24148">
    <property type="entry name" value="ANKYRIN REPEAT DOMAIN-CONTAINING PROTEIN 39 HOMOLOG-RELATED"/>
    <property type="match status" value="1"/>
</dbReference>
<reference evidence="2 3" key="1">
    <citation type="submission" date="2016-03" db="EMBL/GenBank/DDBJ databases">
        <authorList>
            <person name="Ploux O."/>
        </authorList>
    </citation>
    <scope>NUCLEOTIDE SEQUENCE [LARGE SCALE GENOMIC DNA]</scope>
    <source>
        <strain evidence="2 3">UAMH 11012</strain>
    </source>
</reference>
<keyword evidence="3" id="KW-1185">Reference proteome</keyword>
<evidence type="ECO:0000313" key="3">
    <source>
        <dbReference type="Proteomes" id="UP000184330"/>
    </source>
</evidence>
<sequence length="717" mass="81737">MVQIPLESGKSTNTVQSTPYSSIQYASYSTITYAHRPVKRPDPPQDDIYVPHYPYRPLDFDTHEFRLLTFNLGEHDSGWVPCSVEHASLIDPPPYIALSYCWGDPTNTTEMRIGDVGILITENLNSALIEVLTLMRDRGEHNVRIWADAVCINQEDGQERSQQVRNMRQIYSKAIEVIAFVGSADYQVVTEKTTSTTENREDLTLIGDVAVLSFLRGWKDRSQNDVRPDAPLSKMALAYLDQFFSQQYWNRVWIIQEITVAQKVLIVYGSLHFDWADVVAFLSSQSKQADKASRPKNLEYFGGRPVVPKAYDTTRHLLEFRERFFKRIPIGLFEAMALTLKAQATDPRDKIFALLGLCHDGSTFVPVPNYKQSLESIIADMSKTMLTLNKTLDLICLKGTLSACSEQNELPTWAPNWSALWFGHMTLQEKSLLRALKSPSVDTSTDGFTARGLKAKGHCLGTVLHLSSAMRPHNREQIIMEPRPPWISLTKSLHQNSKTRVYRDPPFDRLKMFYTLVRTLTMARLSERRKDYWDLSDSEWCFELLWTAEGRGSVEDLALIEWIDHNAWFKIGNLTLREWSRIETSRFNTSHSSQAMIGNHIKPKSKTSDTKKKRTIIRTPNQDTNNMLPFIDALHKVLSSGMRLAELDNTELAVSMAHPDTEEGDKIFQLDGCSVPVVLRKESTDADDKRYKVVGGAYVYDSKISRPTIIVQEILLI</sequence>
<accession>A0A1L7XJ76</accession>
<dbReference type="InterPro" id="IPR010730">
    <property type="entry name" value="HET"/>
</dbReference>
<proteinExistence type="predicted"/>
<dbReference type="InterPro" id="IPR052895">
    <property type="entry name" value="HetReg/Transcr_Mod"/>
</dbReference>
<dbReference type="Proteomes" id="UP000184330">
    <property type="component" value="Unassembled WGS sequence"/>
</dbReference>